<feature type="transmembrane region" description="Helical" evidence="9">
    <location>
        <begin position="158"/>
        <end position="176"/>
    </location>
</feature>
<gene>
    <name evidence="11" type="ORF">AVDCRST_MAG30-780</name>
</gene>
<feature type="domain" description="Signal transduction histidine kinase subgroup 3 dimerisation and phosphoacceptor" evidence="10">
    <location>
        <begin position="258"/>
        <end position="323"/>
    </location>
</feature>
<dbReference type="GO" id="GO:0046983">
    <property type="term" value="F:protein dimerization activity"/>
    <property type="evidence" value="ECO:0007669"/>
    <property type="project" value="InterPro"/>
</dbReference>
<evidence type="ECO:0000313" key="11">
    <source>
        <dbReference type="EMBL" id="CAA9480761.1"/>
    </source>
</evidence>
<keyword evidence="5" id="KW-0547">Nucleotide-binding</keyword>
<dbReference type="PANTHER" id="PTHR24421">
    <property type="entry name" value="NITRATE/NITRITE SENSOR PROTEIN NARX-RELATED"/>
    <property type="match status" value="1"/>
</dbReference>
<evidence type="ECO:0000259" key="10">
    <source>
        <dbReference type="Pfam" id="PF07730"/>
    </source>
</evidence>
<feature type="transmembrane region" description="Helical" evidence="9">
    <location>
        <begin position="183"/>
        <end position="202"/>
    </location>
</feature>
<feature type="transmembrane region" description="Helical" evidence="9">
    <location>
        <begin position="208"/>
        <end position="226"/>
    </location>
</feature>
<reference evidence="11" key="1">
    <citation type="submission" date="2020-02" db="EMBL/GenBank/DDBJ databases">
        <authorList>
            <person name="Meier V. D."/>
        </authorList>
    </citation>
    <scope>NUCLEOTIDE SEQUENCE</scope>
    <source>
        <strain evidence="11">AVDCRST_MAG30</strain>
    </source>
</reference>
<dbReference type="PANTHER" id="PTHR24421:SF10">
    <property type="entry name" value="NITRATE_NITRITE SENSOR PROTEIN NARQ"/>
    <property type="match status" value="1"/>
</dbReference>
<evidence type="ECO:0000256" key="3">
    <source>
        <dbReference type="ARBA" id="ARBA00022553"/>
    </source>
</evidence>
<keyword evidence="4" id="KW-0808">Transferase</keyword>
<accession>A0A6J4RWN5</accession>
<organism evidence="11">
    <name type="scientific">uncultured Solirubrobacteraceae bacterium</name>
    <dbReference type="NCBI Taxonomy" id="1162706"/>
    <lineage>
        <taxon>Bacteria</taxon>
        <taxon>Bacillati</taxon>
        <taxon>Actinomycetota</taxon>
        <taxon>Thermoleophilia</taxon>
        <taxon>Solirubrobacterales</taxon>
        <taxon>Solirubrobacteraceae</taxon>
        <taxon>environmental samples</taxon>
    </lineage>
</organism>
<dbReference type="CDD" id="cd16917">
    <property type="entry name" value="HATPase_UhpB-NarQ-NarX-like"/>
    <property type="match status" value="1"/>
</dbReference>
<keyword evidence="9" id="KW-1133">Transmembrane helix</keyword>
<dbReference type="Gene3D" id="3.30.565.10">
    <property type="entry name" value="Histidine kinase-like ATPase, C-terminal domain"/>
    <property type="match status" value="1"/>
</dbReference>
<feature type="transmembrane region" description="Helical" evidence="9">
    <location>
        <begin position="135"/>
        <end position="152"/>
    </location>
</feature>
<evidence type="ECO:0000256" key="7">
    <source>
        <dbReference type="ARBA" id="ARBA00022840"/>
    </source>
</evidence>
<proteinExistence type="predicted"/>
<dbReference type="EMBL" id="CADCVS010000130">
    <property type="protein sequence ID" value="CAA9480761.1"/>
    <property type="molecule type" value="Genomic_DNA"/>
</dbReference>
<dbReference type="InterPro" id="IPR011712">
    <property type="entry name" value="Sig_transdc_His_kin_sub3_dim/P"/>
</dbReference>
<evidence type="ECO:0000256" key="9">
    <source>
        <dbReference type="SAM" id="Phobius"/>
    </source>
</evidence>
<evidence type="ECO:0000256" key="4">
    <source>
        <dbReference type="ARBA" id="ARBA00022679"/>
    </source>
</evidence>
<keyword evidence="9" id="KW-0812">Transmembrane</keyword>
<dbReference type="EC" id="2.7.13.3" evidence="2"/>
<dbReference type="Pfam" id="PF07730">
    <property type="entry name" value="HisKA_3"/>
    <property type="match status" value="1"/>
</dbReference>
<dbReference type="SUPFAM" id="SSF55874">
    <property type="entry name" value="ATPase domain of HSP90 chaperone/DNA topoisomerase II/histidine kinase"/>
    <property type="match status" value="1"/>
</dbReference>
<dbReference type="InterPro" id="IPR036890">
    <property type="entry name" value="HATPase_C_sf"/>
</dbReference>
<feature type="transmembrane region" description="Helical" evidence="9">
    <location>
        <begin position="112"/>
        <end position="128"/>
    </location>
</feature>
<dbReference type="AlphaFoldDB" id="A0A6J4RWN5"/>
<dbReference type="GO" id="GO:0000155">
    <property type="term" value="F:phosphorelay sensor kinase activity"/>
    <property type="evidence" value="ECO:0007669"/>
    <property type="project" value="InterPro"/>
</dbReference>
<keyword evidence="7" id="KW-0067">ATP-binding</keyword>
<sequence length="454" mass="47831">MASGAAGAVVVAVQVLMARENLPSRECRVISPAGDLRAVSRARRVILEDDAGSSARATKPPDPAVKFVDVTALRRLRDRARALPPRSADLLLAAVVAVDGVLELTLTPGARLGAHGAVVVALMAAAVLVRRRVPFAALVLVFAGLIVGGRVEEVSEETIGPFIVLLAVLVSVGGRLEGRRFPAALALAVALALVAALSDTYPNRAEDFAFGLVLIAVAPLSLGRFLRRRSQLTQVLRETAASLERDRAQRARTAVAEERTRIAAELHDAVAHALSGMVIQASAAERLAVADPERAREALGAVEDSGREALDEMRRMLGVLRREDAEIALDPQPGLGQLAALARRSREAGLPVEVEVEGNVAALAPGVDLTAYRVVQEALYGAVQGDARTARVEVRYGHDRLDIRVDDDGGERGRGAALLGVRERLTIYGGELVVDGRTGAGHAVRARIPIGAAA</sequence>
<dbReference type="GO" id="GO:0005524">
    <property type="term" value="F:ATP binding"/>
    <property type="evidence" value="ECO:0007669"/>
    <property type="project" value="UniProtKB-KW"/>
</dbReference>
<evidence type="ECO:0000256" key="8">
    <source>
        <dbReference type="ARBA" id="ARBA00023012"/>
    </source>
</evidence>
<evidence type="ECO:0000256" key="5">
    <source>
        <dbReference type="ARBA" id="ARBA00022741"/>
    </source>
</evidence>
<protein>
    <recommendedName>
        <fullName evidence="2">histidine kinase</fullName>
        <ecNumber evidence="2">2.7.13.3</ecNumber>
    </recommendedName>
</protein>
<evidence type="ECO:0000256" key="6">
    <source>
        <dbReference type="ARBA" id="ARBA00022777"/>
    </source>
</evidence>
<name>A0A6J4RWN5_9ACTN</name>
<dbReference type="GO" id="GO:0016020">
    <property type="term" value="C:membrane"/>
    <property type="evidence" value="ECO:0007669"/>
    <property type="project" value="InterPro"/>
</dbReference>
<evidence type="ECO:0000256" key="1">
    <source>
        <dbReference type="ARBA" id="ARBA00000085"/>
    </source>
</evidence>
<keyword evidence="8" id="KW-0902">Two-component regulatory system</keyword>
<evidence type="ECO:0000256" key="2">
    <source>
        <dbReference type="ARBA" id="ARBA00012438"/>
    </source>
</evidence>
<dbReference type="Gene3D" id="1.20.5.1930">
    <property type="match status" value="1"/>
</dbReference>
<comment type="catalytic activity">
    <reaction evidence="1">
        <text>ATP + protein L-histidine = ADP + protein N-phospho-L-histidine.</text>
        <dbReference type="EC" id="2.7.13.3"/>
    </reaction>
</comment>
<dbReference type="InterPro" id="IPR050482">
    <property type="entry name" value="Sensor_HK_TwoCompSys"/>
</dbReference>
<keyword evidence="6" id="KW-0418">Kinase</keyword>
<keyword evidence="3" id="KW-0597">Phosphoprotein</keyword>
<keyword evidence="9" id="KW-0472">Membrane</keyword>